<proteinExistence type="predicted"/>
<sequence>MAFLRGALLVLAGVAGLASLIMVFVRMEESFRLSPLQCRGSQMSRVGQPNAVDLSFSCDSDQSLLLGALGIGLFGLLMAVIAIALRPASAGVPRPPAQSSYYAGGVPPTAQPGGAAGPRAGVRPPRPPATSTTSRASSRPRSDRADSVRPLHVH</sequence>
<evidence type="ECO:0000313" key="4">
    <source>
        <dbReference type="Proteomes" id="UP000791080"/>
    </source>
</evidence>
<evidence type="ECO:0000256" key="2">
    <source>
        <dbReference type="SAM" id="Phobius"/>
    </source>
</evidence>
<accession>A0ABT1JII3</accession>
<feature type="compositionally biased region" description="Basic and acidic residues" evidence="1">
    <location>
        <begin position="140"/>
        <end position="154"/>
    </location>
</feature>
<keyword evidence="4" id="KW-1185">Reference proteome</keyword>
<gene>
    <name evidence="3" type="ORF">G443_002577</name>
</gene>
<keyword evidence="2" id="KW-1133">Transmembrane helix</keyword>
<dbReference type="EMBL" id="AUBJ02000001">
    <property type="protein sequence ID" value="MCP2332307.1"/>
    <property type="molecule type" value="Genomic_DNA"/>
</dbReference>
<name>A0ABT1JII3_ACTCY</name>
<comment type="caution">
    <text evidence="3">The sequence shown here is derived from an EMBL/GenBank/DDBJ whole genome shotgun (WGS) entry which is preliminary data.</text>
</comment>
<keyword evidence="2" id="KW-0472">Membrane</keyword>
<reference evidence="3 4" key="1">
    <citation type="submission" date="2022-06" db="EMBL/GenBank/DDBJ databases">
        <title>Genomic Encyclopedia of Type Strains, Phase I: the one thousand microbial genomes (KMG-I) project.</title>
        <authorList>
            <person name="Kyrpides N."/>
        </authorList>
    </citation>
    <scope>NUCLEOTIDE SEQUENCE [LARGE SCALE GENOMIC DNA]</scope>
    <source>
        <strain evidence="3 4">DSM 43889</strain>
    </source>
</reference>
<dbReference type="Proteomes" id="UP000791080">
    <property type="component" value="Unassembled WGS sequence"/>
</dbReference>
<feature type="transmembrane region" description="Helical" evidence="2">
    <location>
        <begin position="64"/>
        <end position="85"/>
    </location>
</feature>
<evidence type="ECO:0000313" key="3">
    <source>
        <dbReference type="EMBL" id="MCP2332307.1"/>
    </source>
</evidence>
<evidence type="ECO:0000256" key="1">
    <source>
        <dbReference type="SAM" id="MobiDB-lite"/>
    </source>
</evidence>
<dbReference type="RefSeq" id="WP_253860208.1">
    <property type="nucleotide sequence ID" value="NZ_AUBJ02000001.1"/>
</dbReference>
<feature type="transmembrane region" description="Helical" evidence="2">
    <location>
        <begin position="7"/>
        <end position="25"/>
    </location>
</feature>
<feature type="compositionally biased region" description="Low complexity" evidence="1">
    <location>
        <begin position="103"/>
        <end position="139"/>
    </location>
</feature>
<keyword evidence="2" id="KW-0812">Transmembrane</keyword>
<protein>
    <submittedName>
        <fullName evidence="3">Uncharacterized protein</fullName>
    </submittedName>
</protein>
<organism evidence="3 4">
    <name type="scientific">Actinoalloteichus caeruleus DSM 43889</name>
    <dbReference type="NCBI Taxonomy" id="1120930"/>
    <lineage>
        <taxon>Bacteria</taxon>
        <taxon>Bacillati</taxon>
        <taxon>Actinomycetota</taxon>
        <taxon>Actinomycetes</taxon>
        <taxon>Pseudonocardiales</taxon>
        <taxon>Pseudonocardiaceae</taxon>
        <taxon>Actinoalloteichus</taxon>
        <taxon>Actinoalloteichus cyanogriseus</taxon>
    </lineage>
</organism>
<feature type="region of interest" description="Disordered" evidence="1">
    <location>
        <begin position="90"/>
        <end position="154"/>
    </location>
</feature>